<evidence type="ECO:0000313" key="3">
    <source>
        <dbReference type="Proteomes" id="UP001281410"/>
    </source>
</evidence>
<accession>A0AAE0DW12</accession>
<proteinExistence type="predicted"/>
<dbReference type="Proteomes" id="UP001281410">
    <property type="component" value="Unassembled WGS sequence"/>
</dbReference>
<dbReference type="Pfam" id="PF04195">
    <property type="entry name" value="Transposase_28"/>
    <property type="match status" value="1"/>
</dbReference>
<reference evidence="2" key="1">
    <citation type="journal article" date="2023" name="Plant J.">
        <title>Genome sequences and population genomics provide insights into the demographic history, inbreeding, and mutation load of two 'living fossil' tree species of Dipteronia.</title>
        <authorList>
            <person name="Feng Y."/>
            <person name="Comes H.P."/>
            <person name="Chen J."/>
            <person name="Zhu S."/>
            <person name="Lu R."/>
            <person name="Zhang X."/>
            <person name="Li P."/>
            <person name="Qiu J."/>
            <person name="Olsen K.M."/>
            <person name="Qiu Y."/>
        </authorList>
    </citation>
    <scope>NUCLEOTIDE SEQUENCE</scope>
    <source>
        <strain evidence="2">NBL</strain>
    </source>
</reference>
<dbReference type="AlphaFoldDB" id="A0AAE0DW12"/>
<protein>
    <recommendedName>
        <fullName evidence="1">Transposase (putative) gypsy type domain-containing protein</fullName>
    </recommendedName>
</protein>
<dbReference type="EMBL" id="JANJYJ010000008">
    <property type="protein sequence ID" value="KAK3192933.1"/>
    <property type="molecule type" value="Genomic_DNA"/>
</dbReference>
<evidence type="ECO:0000259" key="1">
    <source>
        <dbReference type="Pfam" id="PF04195"/>
    </source>
</evidence>
<gene>
    <name evidence="2" type="ORF">Dsin_024243</name>
</gene>
<sequence length="270" mass="31414">MSNELTTLELNITCITSDSGDQVEEGVEAYLLDVERQITVARPTEVLIDKSRVLEIRVVCVVAQRVEHLEYIDVEELSCSGRPLGILAGENPGSVLSGDDMDNSRTIYGIPNHVVLRATKEHERADWDIPGWICFYKYNLRQGFRFPVPSLARRLLVYYDIAPDQLMPNSWRILISLTVLREKYSLQFEMGSLIHNNYLKEHVHEKCRYMLILRSNVTQLINDITTNDRRWKDMFFFTKGPLIYGSFGSEKYIYRRVWNRYGESLFFSAI</sequence>
<comment type="caution">
    <text evidence="2">The sequence shown here is derived from an EMBL/GenBank/DDBJ whole genome shotgun (WGS) entry which is preliminary data.</text>
</comment>
<name>A0AAE0DW12_9ROSI</name>
<evidence type="ECO:0000313" key="2">
    <source>
        <dbReference type="EMBL" id="KAK3192933.1"/>
    </source>
</evidence>
<feature type="domain" description="Transposase (putative) gypsy type" evidence="1">
    <location>
        <begin position="134"/>
        <end position="184"/>
    </location>
</feature>
<organism evidence="2 3">
    <name type="scientific">Dipteronia sinensis</name>
    <dbReference type="NCBI Taxonomy" id="43782"/>
    <lineage>
        <taxon>Eukaryota</taxon>
        <taxon>Viridiplantae</taxon>
        <taxon>Streptophyta</taxon>
        <taxon>Embryophyta</taxon>
        <taxon>Tracheophyta</taxon>
        <taxon>Spermatophyta</taxon>
        <taxon>Magnoliopsida</taxon>
        <taxon>eudicotyledons</taxon>
        <taxon>Gunneridae</taxon>
        <taxon>Pentapetalae</taxon>
        <taxon>rosids</taxon>
        <taxon>malvids</taxon>
        <taxon>Sapindales</taxon>
        <taxon>Sapindaceae</taxon>
        <taxon>Hippocastanoideae</taxon>
        <taxon>Acereae</taxon>
        <taxon>Dipteronia</taxon>
    </lineage>
</organism>
<keyword evidence="3" id="KW-1185">Reference proteome</keyword>
<dbReference type="InterPro" id="IPR007321">
    <property type="entry name" value="Transposase_28"/>
</dbReference>